<evidence type="ECO:0000313" key="1">
    <source>
        <dbReference type="EMBL" id="RNA34745.1"/>
    </source>
</evidence>
<protein>
    <submittedName>
        <fullName evidence="1">Uncharacterized protein</fullName>
    </submittedName>
</protein>
<gene>
    <name evidence="1" type="ORF">BpHYR1_050205</name>
</gene>
<dbReference type="AlphaFoldDB" id="A0A3M7SGD2"/>
<proteinExistence type="predicted"/>
<keyword evidence="2" id="KW-1185">Reference proteome</keyword>
<reference evidence="1 2" key="1">
    <citation type="journal article" date="2018" name="Sci. Rep.">
        <title>Genomic signatures of local adaptation to the degree of environmental predictability in rotifers.</title>
        <authorList>
            <person name="Franch-Gras L."/>
            <person name="Hahn C."/>
            <person name="Garcia-Roger E.M."/>
            <person name="Carmona M.J."/>
            <person name="Serra M."/>
            <person name="Gomez A."/>
        </authorList>
    </citation>
    <scope>NUCLEOTIDE SEQUENCE [LARGE SCALE GENOMIC DNA]</scope>
    <source>
        <strain evidence="1">HYR1</strain>
    </source>
</reference>
<accession>A0A3M7SGD2</accession>
<comment type="caution">
    <text evidence="1">The sequence shown here is derived from an EMBL/GenBank/DDBJ whole genome shotgun (WGS) entry which is preliminary data.</text>
</comment>
<organism evidence="1 2">
    <name type="scientific">Brachionus plicatilis</name>
    <name type="common">Marine rotifer</name>
    <name type="synonym">Brachionus muelleri</name>
    <dbReference type="NCBI Taxonomy" id="10195"/>
    <lineage>
        <taxon>Eukaryota</taxon>
        <taxon>Metazoa</taxon>
        <taxon>Spiralia</taxon>
        <taxon>Gnathifera</taxon>
        <taxon>Rotifera</taxon>
        <taxon>Eurotatoria</taxon>
        <taxon>Monogononta</taxon>
        <taxon>Pseudotrocha</taxon>
        <taxon>Ploima</taxon>
        <taxon>Brachionidae</taxon>
        <taxon>Brachionus</taxon>
    </lineage>
</organism>
<dbReference type="Proteomes" id="UP000276133">
    <property type="component" value="Unassembled WGS sequence"/>
</dbReference>
<dbReference type="EMBL" id="REGN01001424">
    <property type="protein sequence ID" value="RNA34745.1"/>
    <property type="molecule type" value="Genomic_DNA"/>
</dbReference>
<evidence type="ECO:0000313" key="2">
    <source>
        <dbReference type="Proteomes" id="UP000276133"/>
    </source>
</evidence>
<sequence>MSWSERVKIAKRTILRSRFMPAAIGPGLNITFMPVSGGDAKFNLFWINFESSTLVKGPSIQMRCINDRIIDFASDRLFIRKKQRVWHSIGSGGFN</sequence>
<name>A0A3M7SGD2_BRAPC</name>